<protein>
    <submittedName>
        <fullName evidence="1">Uncharacterized protein</fullName>
    </submittedName>
</protein>
<dbReference type="AlphaFoldDB" id="A0A815B2J5"/>
<proteinExistence type="predicted"/>
<dbReference type="EMBL" id="CAJNOG010000480">
    <property type="protein sequence ID" value="CAF1263432.1"/>
    <property type="molecule type" value="Genomic_DNA"/>
</dbReference>
<evidence type="ECO:0000313" key="1">
    <source>
        <dbReference type="EMBL" id="CAF1263432.1"/>
    </source>
</evidence>
<reference evidence="1" key="1">
    <citation type="submission" date="2021-02" db="EMBL/GenBank/DDBJ databases">
        <authorList>
            <person name="Nowell W R."/>
        </authorList>
    </citation>
    <scope>NUCLEOTIDE SEQUENCE</scope>
</reference>
<dbReference type="EMBL" id="CAJOAZ010000076">
    <property type="protein sequence ID" value="CAF3519601.1"/>
    <property type="molecule type" value="Genomic_DNA"/>
</dbReference>
<dbReference type="Proteomes" id="UP000663845">
    <property type="component" value="Unassembled WGS sequence"/>
</dbReference>
<dbReference type="Proteomes" id="UP000663844">
    <property type="component" value="Unassembled WGS sequence"/>
</dbReference>
<organism evidence="1 3">
    <name type="scientific">Adineta steineri</name>
    <dbReference type="NCBI Taxonomy" id="433720"/>
    <lineage>
        <taxon>Eukaryota</taxon>
        <taxon>Metazoa</taxon>
        <taxon>Spiralia</taxon>
        <taxon>Gnathifera</taxon>
        <taxon>Rotifera</taxon>
        <taxon>Eurotatoria</taxon>
        <taxon>Bdelloidea</taxon>
        <taxon>Adinetida</taxon>
        <taxon>Adinetidae</taxon>
        <taxon>Adineta</taxon>
    </lineage>
</organism>
<name>A0A815B2J5_9BILA</name>
<evidence type="ECO:0000313" key="2">
    <source>
        <dbReference type="EMBL" id="CAF3519601.1"/>
    </source>
</evidence>
<sequence>MLEILSDDELMEKRIELRQKLKNKLLTLSPSGYIFDSFNNFIPNSRDLDFIEKQGLDCAINYLIINSLHNFHKQIPNICSICQIDHTENWWYSLSNNKQIIYLCDQCEQNRIRHVILEQHRQSMKSAFLQAKESERRLEVNYQQQKKFTK</sequence>
<gene>
    <name evidence="1" type="ORF">JYZ213_LOCUS30283</name>
    <name evidence="2" type="ORF">OXD698_LOCUS2344</name>
</gene>
<comment type="caution">
    <text evidence="1">The sequence shown here is derived from an EMBL/GenBank/DDBJ whole genome shotgun (WGS) entry which is preliminary data.</text>
</comment>
<evidence type="ECO:0000313" key="3">
    <source>
        <dbReference type="Proteomes" id="UP000663845"/>
    </source>
</evidence>
<accession>A0A815B2J5</accession>